<comment type="similarity">
    <text evidence="2 6">Belongs to the BI1 family.</text>
</comment>
<evidence type="ECO:0000256" key="6">
    <source>
        <dbReference type="RuleBase" id="RU004379"/>
    </source>
</evidence>
<name>A0A370GDE8_9BACI</name>
<evidence type="ECO:0000256" key="3">
    <source>
        <dbReference type="ARBA" id="ARBA00022692"/>
    </source>
</evidence>
<evidence type="ECO:0000256" key="5">
    <source>
        <dbReference type="ARBA" id="ARBA00023136"/>
    </source>
</evidence>
<comment type="caution">
    <text evidence="7">The sequence shown here is derived from an EMBL/GenBank/DDBJ whole genome shotgun (WGS) entry which is preliminary data.</text>
</comment>
<sequence length="215" mass="23713">MYSNTEFVHSKSVLPSVLRAFAISLAFATLGLCAGVFVPPALFMPLAIVEVGMLLVAFFLRRKKAISYTFLYVFTFISGVTTYPIIAYYLATMGANLVLQAVGTTVVVFGGLAIYASKTKRDLSFLGGFLFAALLALVVLGLFNIFWPLSSTAMLVYSFIGVLVFSGYVLFDFNRMKHYSISPEDVPLMALNLYLDFINLLLSILRIFGILNSRD</sequence>
<dbReference type="PANTHER" id="PTHR23291">
    <property type="entry name" value="BAX INHIBITOR-RELATED"/>
    <property type="match status" value="1"/>
</dbReference>
<dbReference type="PANTHER" id="PTHR23291:SF50">
    <property type="entry name" value="PROTEIN LIFEGUARD 4"/>
    <property type="match status" value="1"/>
</dbReference>
<reference evidence="7 8" key="1">
    <citation type="submission" date="2018-07" db="EMBL/GenBank/DDBJ databases">
        <title>Genomic Encyclopedia of Type Strains, Phase IV (KMG-IV): sequencing the most valuable type-strain genomes for metagenomic binning, comparative biology and taxonomic classification.</title>
        <authorList>
            <person name="Goeker M."/>
        </authorList>
    </citation>
    <scope>NUCLEOTIDE SEQUENCE [LARGE SCALE GENOMIC DNA]</scope>
    <source>
        <strain evidence="7 8">DSM 25281</strain>
    </source>
</reference>
<keyword evidence="4 6" id="KW-1133">Transmembrane helix</keyword>
<feature type="transmembrane region" description="Helical" evidence="6">
    <location>
        <begin position="12"/>
        <end position="37"/>
    </location>
</feature>
<feature type="transmembrane region" description="Helical" evidence="6">
    <location>
        <begin position="97"/>
        <end position="116"/>
    </location>
</feature>
<organism evidence="7 8">
    <name type="scientific">Falsibacillus pallidus</name>
    <dbReference type="NCBI Taxonomy" id="493781"/>
    <lineage>
        <taxon>Bacteria</taxon>
        <taxon>Bacillati</taxon>
        <taxon>Bacillota</taxon>
        <taxon>Bacilli</taxon>
        <taxon>Bacillales</taxon>
        <taxon>Bacillaceae</taxon>
        <taxon>Falsibacillus</taxon>
    </lineage>
</organism>
<feature type="transmembrane region" description="Helical" evidence="6">
    <location>
        <begin position="69"/>
        <end position="91"/>
    </location>
</feature>
<feature type="transmembrane region" description="Helical" evidence="6">
    <location>
        <begin position="43"/>
        <end position="60"/>
    </location>
</feature>
<evidence type="ECO:0000313" key="8">
    <source>
        <dbReference type="Proteomes" id="UP000255326"/>
    </source>
</evidence>
<keyword evidence="5 6" id="KW-0472">Membrane</keyword>
<dbReference type="InterPro" id="IPR006214">
    <property type="entry name" value="Bax_inhibitor_1-related"/>
</dbReference>
<evidence type="ECO:0000256" key="2">
    <source>
        <dbReference type="ARBA" id="ARBA00010350"/>
    </source>
</evidence>
<comment type="subcellular location">
    <subcellularLocation>
        <location evidence="1">Membrane</location>
        <topology evidence="1">Multi-pass membrane protein</topology>
    </subcellularLocation>
</comment>
<keyword evidence="8" id="KW-1185">Reference proteome</keyword>
<dbReference type="CDD" id="cd10432">
    <property type="entry name" value="BI-1-like_bacterial"/>
    <property type="match status" value="1"/>
</dbReference>
<proteinExistence type="inferred from homology"/>
<evidence type="ECO:0000256" key="4">
    <source>
        <dbReference type="ARBA" id="ARBA00022989"/>
    </source>
</evidence>
<protein>
    <recommendedName>
        <fullName evidence="9">Modulator of FtsH protease</fullName>
    </recommendedName>
</protein>
<feature type="transmembrane region" description="Helical" evidence="6">
    <location>
        <begin position="191"/>
        <end position="211"/>
    </location>
</feature>
<dbReference type="EMBL" id="QQAY01000013">
    <property type="protein sequence ID" value="RDI39993.1"/>
    <property type="molecule type" value="Genomic_DNA"/>
</dbReference>
<evidence type="ECO:0000313" key="7">
    <source>
        <dbReference type="EMBL" id="RDI39993.1"/>
    </source>
</evidence>
<dbReference type="Pfam" id="PF01027">
    <property type="entry name" value="Bax1-I"/>
    <property type="match status" value="1"/>
</dbReference>
<keyword evidence="3 6" id="KW-0812">Transmembrane</keyword>
<accession>A0A370GDE8</accession>
<dbReference type="AlphaFoldDB" id="A0A370GDE8"/>
<feature type="transmembrane region" description="Helical" evidence="6">
    <location>
        <begin position="153"/>
        <end position="171"/>
    </location>
</feature>
<dbReference type="Proteomes" id="UP000255326">
    <property type="component" value="Unassembled WGS sequence"/>
</dbReference>
<dbReference type="RefSeq" id="WP_114746572.1">
    <property type="nucleotide sequence ID" value="NZ_QQAY01000013.1"/>
</dbReference>
<feature type="transmembrane region" description="Helical" evidence="6">
    <location>
        <begin position="123"/>
        <end position="147"/>
    </location>
</feature>
<gene>
    <name evidence="7" type="ORF">DFR59_11314</name>
</gene>
<dbReference type="GO" id="GO:0005886">
    <property type="term" value="C:plasma membrane"/>
    <property type="evidence" value="ECO:0007669"/>
    <property type="project" value="TreeGrafter"/>
</dbReference>
<evidence type="ECO:0000256" key="1">
    <source>
        <dbReference type="ARBA" id="ARBA00004141"/>
    </source>
</evidence>
<dbReference type="OrthoDB" id="9793828at2"/>
<evidence type="ECO:0008006" key="9">
    <source>
        <dbReference type="Google" id="ProtNLM"/>
    </source>
</evidence>